<dbReference type="Pfam" id="PF00126">
    <property type="entry name" value="HTH_1"/>
    <property type="match status" value="1"/>
</dbReference>
<evidence type="ECO:0000313" key="6">
    <source>
        <dbReference type="EMBL" id="ORV72144.1"/>
    </source>
</evidence>
<evidence type="ECO:0000256" key="1">
    <source>
        <dbReference type="ARBA" id="ARBA00009437"/>
    </source>
</evidence>
<dbReference type="Pfam" id="PF03466">
    <property type="entry name" value="LysR_substrate"/>
    <property type="match status" value="1"/>
</dbReference>
<dbReference type="InterPro" id="IPR036388">
    <property type="entry name" value="WH-like_DNA-bd_sf"/>
</dbReference>
<dbReference type="RefSeq" id="WP_051508318.1">
    <property type="nucleotide sequence ID" value="NZ_LQOX01000080.1"/>
</dbReference>
<dbReference type="PANTHER" id="PTHR30126">
    <property type="entry name" value="HTH-TYPE TRANSCRIPTIONAL REGULATOR"/>
    <property type="match status" value="1"/>
</dbReference>
<dbReference type="Proteomes" id="UP000193738">
    <property type="component" value="Unassembled WGS sequence"/>
</dbReference>
<name>A0A1X1VSV9_MYCGS</name>
<feature type="domain" description="HTH lysR-type" evidence="5">
    <location>
        <begin position="8"/>
        <end position="65"/>
    </location>
</feature>
<dbReference type="PANTHER" id="PTHR30126:SF39">
    <property type="entry name" value="HTH-TYPE TRANSCRIPTIONAL REGULATOR CYSL"/>
    <property type="match status" value="1"/>
</dbReference>
<dbReference type="Gene3D" id="1.10.10.10">
    <property type="entry name" value="Winged helix-like DNA-binding domain superfamily/Winged helix DNA-binding domain"/>
    <property type="match status" value="1"/>
</dbReference>
<comment type="caution">
    <text evidence="6">The sequence shown here is derived from an EMBL/GenBank/DDBJ whole genome shotgun (WGS) entry which is preliminary data.</text>
</comment>
<organism evidence="6 7">
    <name type="scientific">Mycobacterium gastri</name>
    <dbReference type="NCBI Taxonomy" id="1777"/>
    <lineage>
        <taxon>Bacteria</taxon>
        <taxon>Bacillati</taxon>
        <taxon>Actinomycetota</taxon>
        <taxon>Actinomycetes</taxon>
        <taxon>Mycobacteriales</taxon>
        <taxon>Mycobacteriaceae</taxon>
        <taxon>Mycobacterium</taxon>
    </lineage>
</organism>
<dbReference type="SUPFAM" id="SSF46785">
    <property type="entry name" value="Winged helix' DNA-binding domain"/>
    <property type="match status" value="1"/>
</dbReference>
<dbReference type="PROSITE" id="PS50931">
    <property type="entry name" value="HTH_LYSR"/>
    <property type="match status" value="1"/>
</dbReference>
<dbReference type="InterPro" id="IPR000847">
    <property type="entry name" value="LysR_HTH_N"/>
</dbReference>
<gene>
    <name evidence="6" type="ORF">AWC07_03970</name>
</gene>
<comment type="similarity">
    <text evidence="1">Belongs to the LysR transcriptional regulatory family.</text>
</comment>
<protein>
    <submittedName>
        <fullName evidence="6">LysR family transcriptional regulator</fullName>
    </submittedName>
</protein>
<dbReference type="GO" id="GO:0000976">
    <property type="term" value="F:transcription cis-regulatory region binding"/>
    <property type="evidence" value="ECO:0007669"/>
    <property type="project" value="TreeGrafter"/>
</dbReference>
<evidence type="ECO:0000256" key="4">
    <source>
        <dbReference type="ARBA" id="ARBA00023163"/>
    </source>
</evidence>
<dbReference type="InterPro" id="IPR005119">
    <property type="entry name" value="LysR_subst-bd"/>
</dbReference>
<evidence type="ECO:0000259" key="5">
    <source>
        <dbReference type="PROSITE" id="PS50931"/>
    </source>
</evidence>
<keyword evidence="7" id="KW-1185">Reference proteome</keyword>
<accession>A0A1X1VSV9</accession>
<dbReference type="EMBL" id="LQOX01000080">
    <property type="protein sequence ID" value="ORV72144.1"/>
    <property type="molecule type" value="Genomic_DNA"/>
</dbReference>
<reference evidence="6 7" key="1">
    <citation type="submission" date="2016-01" db="EMBL/GenBank/DDBJ databases">
        <title>The new phylogeny of the genus Mycobacterium.</title>
        <authorList>
            <person name="Tarcisio F."/>
            <person name="Conor M."/>
            <person name="Antonella G."/>
            <person name="Elisabetta G."/>
            <person name="Giulia F.S."/>
            <person name="Sara T."/>
            <person name="Anna F."/>
            <person name="Clotilde B."/>
            <person name="Roberto B."/>
            <person name="Veronica D.S."/>
            <person name="Fabio R."/>
            <person name="Monica P."/>
            <person name="Olivier J."/>
            <person name="Enrico T."/>
            <person name="Nicola S."/>
        </authorList>
    </citation>
    <scope>NUCLEOTIDE SEQUENCE [LARGE SCALE GENOMIC DNA]</scope>
    <source>
        <strain evidence="6 7">DSM 43505</strain>
    </source>
</reference>
<keyword evidence="2" id="KW-0805">Transcription regulation</keyword>
<dbReference type="GO" id="GO:0003700">
    <property type="term" value="F:DNA-binding transcription factor activity"/>
    <property type="evidence" value="ECO:0007669"/>
    <property type="project" value="InterPro"/>
</dbReference>
<sequence>MPLSSRMPELGSFEIFQAIAETGSVSAAARELALTQQAVSRRLASFEAQIGLTLALRTTRGSQLTAAGVVVAEWAARLLEVARQADEDLKSLRSEGRRRIKVVASHTIAEQLMPQWLLSMHALAGRPGSTGPQVCLTATESGDAIAAVRDGAADLAFVEDPDPLAGLGNCVVGHDELVVVVLPDHHWARRSRVVSALELAQTPLVARETRSRRCDTLTTALRGVLGNGMQQVPPVLAMGSTAAMRAAVLAGAGPAVMSRLAVVDDLAAGRLRAITIPGLDLRRKLRATWTGGRTPPPSIRNFLNHIIRTPPPRSRCVGPMVAESA</sequence>
<evidence type="ECO:0000256" key="2">
    <source>
        <dbReference type="ARBA" id="ARBA00023015"/>
    </source>
</evidence>
<keyword evidence="4" id="KW-0804">Transcription</keyword>
<dbReference type="InterPro" id="IPR036390">
    <property type="entry name" value="WH_DNA-bd_sf"/>
</dbReference>
<dbReference type="Gene3D" id="3.40.190.10">
    <property type="entry name" value="Periplasmic binding protein-like II"/>
    <property type="match status" value="2"/>
</dbReference>
<proteinExistence type="inferred from homology"/>
<keyword evidence="3" id="KW-0238">DNA-binding</keyword>
<dbReference type="AlphaFoldDB" id="A0A1X1VSV9"/>
<evidence type="ECO:0000256" key="3">
    <source>
        <dbReference type="ARBA" id="ARBA00023125"/>
    </source>
</evidence>
<dbReference type="SUPFAM" id="SSF53850">
    <property type="entry name" value="Periplasmic binding protein-like II"/>
    <property type="match status" value="1"/>
</dbReference>
<evidence type="ECO:0000313" key="7">
    <source>
        <dbReference type="Proteomes" id="UP000193738"/>
    </source>
</evidence>
<dbReference type="STRING" id="1777.AWC07_03970"/>